<comment type="caution">
    <text evidence="1">The sequence shown here is derived from an EMBL/GenBank/DDBJ whole genome shotgun (WGS) entry which is preliminary data.</text>
</comment>
<dbReference type="Proteomes" id="UP000481583">
    <property type="component" value="Unassembled WGS sequence"/>
</dbReference>
<sequence>PTPPEEKVHHLDNATSGKLTAPARTTFPVRAKVKAETSGGAGIGTVRVEFSIRGTTDTRFSGGGTTATVKTSSSGYATAPALKAGSDTGSFTIRAKVVGRTVSKDLSATVTAAAADKLARVGDDALTAKPGGEFAADVTAKATYDGAAATGVAATAEFIKSADDTATNDKGPYFKDADGKAIRTLPLKTDADGLLKLPKVYADDTTGTFLLRITTTGGAVLTLEFKIA</sequence>
<gene>
    <name evidence="1" type="ORF">G5C51_41535</name>
</gene>
<feature type="non-terminal residue" evidence="1">
    <location>
        <position position="1"/>
    </location>
</feature>
<name>A0A6G4UDW7_9ACTN</name>
<dbReference type="AlphaFoldDB" id="A0A6G4UDW7"/>
<reference evidence="1 2" key="1">
    <citation type="submission" date="2020-02" db="EMBL/GenBank/DDBJ databases">
        <title>Whole-genome analyses of novel actinobacteria.</title>
        <authorList>
            <person name="Sahin N."/>
        </authorList>
    </citation>
    <scope>NUCLEOTIDE SEQUENCE [LARGE SCALE GENOMIC DNA]</scope>
    <source>
        <strain evidence="1 2">A7024</strain>
    </source>
</reference>
<evidence type="ECO:0000313" key="1">
    <source>
        <dbReference type="EMBL" id="NGN70353.1"/>
    </source>
</evidence>
<protein>
    <submittedName>
        <fullName evidence="1">Lytic transglycosylase</fullName>
    </submittedName>
</protein>
<evidence type="ECO:0000313" key="2">
    <source>
        <dbReference type="Proteomes" id="UP000481583"/>
    </source>
</evidence>
<organism evidence="1 2">
    <name type="scientific">Streptomyces coryli</name>
    <dbReference type="NCBI Taxonomy" id="1128680"/>
    <lineage>
        <taxon>Bacteria</taxon>
        <taxon>Bacillati</taxon>
        <taxon>Actinomycetota</taxon>
        <taxon>Actinomycetes</taxon>
        <taxon>Kitasatosporales</taxon>
        <taxon>Streptomycetaceae</taxon>
        <taxon>Streptomyces</taxon>
    </lineage>
</organism>
<dbReference type="EMBL" id="JAAKZV010000484">
    <property type="protein sequence ID" value="NGN70353.1"/>
    <property type="molecule type" value="Genomic_DNA"/>
</dbReference>
<keyword evidence="2" id="KW-1185">Reference proteome</keyword>
<proteinExistence type="predicted"/>
<accession>A0A6G4UDW7</accession>